<evidence type="ECO:0000256" key="2">
    <source>
        <dbReference type="ARBA" id="ARBA00022737"/>
    </source>
</evidence>
<dbReference type="PANTHER" id="PTHR47997">
    <property type="entry name" value="MYB DOMAIN PROTEIN 55"/>
    <property type="match status" value="1"/>
</dbReference>
<dbReference type="Gene3D" id="1.10.10.60">
    <property type="entry name" value="Homeodomain-like"/>
    <property type="match status" value="2"/>
</dbReference>
<comment type="subcellular location">
    <subcellularLocation>
        <location evidence="1">Nucleus</location>
    </subcellularLocation>
</comment>
<keyword evidence="6" id="KW-0539">Nucleus</keyword>
<keyword evidence="11" id="KW-1185">Reference proteome</keyword>
<dbReference type="GO" id="GO:0000976">
    <property type="term" value="F:transcription cis-regulatory region binding"/>
    <property type="evidence" value="ECO:0007669"/>
    <property type="project" value="UniProtKB-ARBA"/>
</dbReference>
<dbReference type="InterPro" id="IPR001005">
    <property type="entry name" value="SANT/Myb"/>
</dbReference>
<dbReference type="Pfam" id="PF00249">
    <property type="entry name" value="Myb_DNA-binding"/>
    <property type="match status" value="2"/>
</dbReference>
<dbReference type="InterPro" id="IPR009057">
    <property type="entry name" value="Homeodomain-like_sf"/>
</dbReference>
<evidence type="ECO:0000256" key="1">
    <source>
        <dbReference type="ARBA" id="ARBA00004123"/>
    </source>
</evidence>
<feature type="compositionally biased region" description="Low complexity" evidence="7">
    <location>
        <begin position="249"/>
        <end position="263"/>
    </location>
</feature>
<keyword evidence="2" id="KW-0677">Repeat</keyword>
<reference evidence="10 11" key="1">
    <citation type="journal article" date="2017" name="Mol. Plant">
        <title>The Genome of Medicinal Plant Macleaya cordata Provides New Insights into Benzylisoquinoline Alkaloids Metabolism.</title>
        <authorList>
            <person name="Liu X."/>
            <person name="Liu Y."/>
            <person name="Huang P."/>
            <person name="Ma Y."/>
            <person name="Qing Z."/>
            <person name="Tang Q."/>
            <person name="Cao H."/>
            <person name="Cheng P."/>
            <person name="Zheng Y."/>
            <person name="Yuan Z."/>
            <person name="Zhou Y."/>
            <person name="Liu J."/>
            <person name="Tang Z."/>
            <person name="Zhuo Y."/>
            <person name="Zhang Y."/>
            <person name="Yu L."/>
            <person name="Huang J."/>
            <person name="Yang P."/>
            <person name="Peng Q."/>
            <person name="Zhang J."/>
            <person name="Jiang W."/>
            <person name="Zhang Z."/>
            <person name="Lin K."/>
            <person name="Ro D.K."/>
            <person name="Chen X."/>
            <person name="Xiong X."/>
            <person name="Shang Y."/>
            <person name="Huang S."/>
            <person name="Zeng J."/>
        </authorList>
    </citation>
    <scope>NUCLEOTIDE SEQUENCE [LARGE SCALE GENOMIC DNA]</scope>
    <source>
        <strain evidence="11">cv. BLH2017</strain>
        <tissue evidence="10">Root</tissue>
    </source>
</reference>
<dbReference type="AlphaFoldDB" id="A0A200RDK7"/>
<proteinExistence type="predicted"/>
<evidence type="ECO:0000256" key="7">
    <source>
        <dbReference type="SAM" id="MobiDB-lite"/>
    </source>
</evidence>
<name>A0A200RDK7_MACCD</name>
<evidence type="ECO:0000313" key="10">
    <source>
        <dbReference type="EMBL" id="OVA20790.1"/>
    </source>
</evidence>
<feature type="domain" description="Myb-like" evidence="8">
    <location>
        <begin position="9"/>
        <end position="61"/>
    </location>
</feature>
<dbReference type="Proteomes" id="UP000195402">
    <property type="component" value="Unassembled WGS sequence"/>
</dbReference>
<dbReference type="PROSITE" id="PS51294">
    <property type="entry name" value="HTH_MYB"/>
    <property type="match status" value="2"/>
</dbReference>
<evidence type="ECO:0000256" key="4">
    <source>
        <dbReference type="ARBA" id="ARBA00023125"/>
    </source>
</evidence>
<feature type="region of interest" description="Disordered" evidence="7">
    <location>
        <begin position="247"/>
        <end position="278"/>
    </location>
</feature>
<evidence type="ECO:0000256" key="6">
    <source>
        <dbReference type="ARBA" id="ARBA00023242"/>
    </source>
</evidence>
<keyword evidence="3" id="KW-0805">Transcription regulation</keyword>
<dbReference type="FunFam" id="1.10.10.60:FF:000394">
    <property type="entry name" value="MYB transcription factor"/>
    <property type="match status" value="1"/>
</dbReference>
<dbReference type="EMBL" id="MVGT01000057">
    <property type="protein sequence ID" value="OVA20790.1"/>
    <property type="molecule type" value="Genomic_DNA"/>
</dbReference>
<dbReference type="InParanoid" id="A0A200RDK7"/>
<feature type="domain" description="HTH myb-type" evidence="9">
    <location>
        <begin position="9"/>
        <end position="61"/>
    </location>
</feature>
<dbReference type="InterPro" id="IPR017930">
    <property type="entry name" value="Myb_dom"/>
</dbReference>
<accession>A0A200RDK7</accession>
<keyword evidence="5" id="KW-0804">Transcription</keyword>
<organism evidence="10 11">
    <name type="scientific">Macleaya cordata</name>
    <name type="common">Five-seeded plume-poppy</name>
    <name type="synonym">Bocconia cordata</name>
    <dbReference type="NCBI Taxonomy" id="56857"/>
    <lineage>
        <taxon>Eukaryota</taxon>
        <taxon>Viridiplantae</taxon>
        <taxon>Streptophyta</taxon>
        <taxon>Embryophyta</taxon>
        <taxon>Tracheophyta</taxon>
        <taxon>Spermatophyta</taxon>
        <taxon>Magnoliopsida</taxon>
        <taxon>Ranunculales</taxon>
        <taxon>Papaveraceae</taxon>
        <taxon>Papaveroideae</taxon>
        <taxon>Macleaya</taxon>
    </lineage>
</organism>
<evidence type="ECO:0000259" key="9">
    <source>
        <dbReference type="PROSITE" id="PS51294"/>
    </source>
</evidence>
<dbReference type="OrthoDB" id="2143914at2759"/>
<feature type="domain" description="HTH myb-type" evidence="9">
    <location>
        <begin position="62"/>
        <end position="116"/>
    </location>
</feature>
<keyword evidence="4" id="KW-0238">DNA-binding</keyword>
<dbReference type="PROSITE" id="PS50090">
    <property type="entry name" value="MYB_LIKE"/>
    <property type="match status" value="2"/>
</dbReference>
<dbReference type="OMA" id="PLFLYEF"/>
<dbReference type="PANTHER" id="PTHR47997:SF34">
    <property type="entry name" value="TRANSCRIPTION FACTOR MYB86-LIKE"/>
    <property type="match status" value="1"/>
</dbReference>
<comment type="caution">
    <text evidence="10">The sequence shown here is derived from an EMBL/GenBank/DDBJ whole genome shotgun (WGS) entry which is preliminary data.</text>
</comment>
<evidence type="ECO:0000256" key="5">
    <source>
        <dbReference type="ARBA" id="ARBA00023163"/>
    </source>
</evidence>
<dbReference type="GO" id="GO:0005634">
    <property type="term" value="C:nucleus"/>
    <property type="evidence" value="ECO:0007669"/>
    <property type="project" value="UniProtKB-SubCell"/>
</dbReference>
<feature type="domain" description="Myb-like" evidence="8">
    <location>
        <begin position="62"/>
        <end position="112"/>
    </location>
</feature>
<dbReference type="SUPFAM" id="SSF46689">
    <property type="entry name" value="Homeodomain-like"/>
    <property type="match status" value="1"/>
</dbReference>
<protein>
    <submittedName>
        <fullName evidence="10">SANT/Myb domain</fullName>
    </submittedName>
</protein>
<dbReference type="CDD" id="cd00167">
    <property type="entry name" value="SANT"/>
    <property type="match status" value="2"/>
</dbReference>
<gene>
    <name evidence="10" type="ORF">BVC80_887g81</name>
</gene>
<dbReference type="SMART" id="SM00717">
    <property type="entry name" value="SANT"/>
    <property type="match status" value="2"/>
</dbReference>
<evidence type="ECO:0000256" key="3">
    <source>
        <dbReference type="ARBA" id="ARBA00023015"/>
    </source>
</evidence>
<sequence length="354" mass="40604">MGRPSCCLKPKLRKGLWSPEEDQKLFNHITTFGVGCWSSVPKQAGLQRCGKSCRLRWLNYLRPDLKRGMFSKQEEDLIIRLHEVLGNRWAQIATQLPGRTDNEIKNFWNSSLKKKLKQQGIDPNTHKPLLSEIDEDKKNCTSAKENILQSSQQPFFNNSSYFNAEIHESSSKEHFLTKPVFDIPFPLCEFQAGFDPIGNTNSSHLLECHQNLRPALDQTHLEINQDFQFTSMPNLSSWHYEDVKETDFSDNSTSRSSTLSFNNGIKDSSSTTNGHGEFGTNNMVENEVFSWNNDETKLESLFGSFQVNGVKSEEVNVSYWEEDQPNRQNVENHNSFLLTTLSEDLTDTSFDFLI</sequence>
<feature type="compositionally biased region" description="Polar residues" evidence="7">
    <location>
        <begin position="265"/>
        <end position="278"/>
    </location>
</feature>
<evidence type="ECO:0000313" key="11">
    <source>
        <dbReference type="Proteomes" id="UP000195402"/>
    </source>
</evidence>
<dbReference type="InterPro" id="IPR051953">
    <property type="entry name" value="Plant_SW-associated_TFs"/>
</dbReference>
<dbReference type="FunFam" id="1.10.10.60:FF:000047">
    <property type="entry name" value="Myb transcription factor"/>
    <property type="match status" value="1"/>
</dbReference>
<evidence type="ECO:0000259" key="8">
    <source>
        <dbReference type="PROSITE" id="PS50090"/>
    </source>
</evidence>